<feature type="signal peptide" evidence="1">
    <location>
        <begin position="1"/>
        <end position="22"/>
    </location>
</feature>
<name>A0ABT3G6U1_9BACT</name>
<organism evidence="2 3">
    <name type="scientific">Luteolibacter rhizosphaerae</name>
    <dbReference type="NCBI Taxonomy" id="2989719"/>
    <lineage>
        <taxon>Bacteria</taxon>
        <taxon>Pseudomonadati</taxon>
        <taxon>Verrucomicrobiota</taxon>
        <taxon>Verrucomicrobiia</taxon>
        <taxon>Verrucomicrobiales</taxon>
        <taxon>Verrucomicrobiaceae</taxon>
        <taxon>Luteolibacter</taxon>
    </lineage>
</organism>
<dbReference type="Proteomes" id="UP001165653">
    <property type="component" value="Unassembled WGS sequence"/>
</dbReference>
<feature type="chain" id="PRO_5045839601" evidence="1">
    <location>
        <begin position="23"/>
        <end position="163"/>
    </location>
</feature>
<dbReference type="RefSeq" id="WP_264515101.1">
    <property type="nucleotide sequence ID" value="NZ_JAPDDR010000009.1"/>
</dbReference>
<evidence type="ECO:0000256" key="1">
    <source>
        <dbReference type="SAM" id="SignalP"/>
    </source>
</evidence>
<keyword evidence="1" id="KW-0732">Signal</keyword>
<reference evidence="2" key="1">
    <citation type="submission" date="2022-10" db="EMBL/GenBank/DDBJ databases">
        <title>Luteolibacter sp. GHJ8, whole genome shotgun sequencing project.</title>
        <authorList>
            <person name="Zhao G."/>
            <person name="Shen L."/>
        </authorList>
    </citation>
    <scope>NUCLEOTIDE SEQUENCE</scope>
    <source>
        <strain evidence="2">GHJ8</strain>
    </source>
</reference>
<evidence type="ECO:0000313" key="3">
    <source>
        <dbReference type="Proteomes" id="UP001165653"/>
    </source>
</evidence>
<dbReference type="EMBL" id="JAPDDR010000009">
    <property type="protein sequence ID" value="MCW1915550.1"/>
    <property type="molecule type" value="Genomic_DNA"/>
</dbReference>
<comment type="caution">
    <text evidence="2">The sequence shown here is derived from an EMBL/GenBank/DDBJ whole genome shotgun (WGS) entry which is preliminary data.</text>
</comment>
<accession>A0ABT3G6U1</accession>
<gene>
    <name evidence="2" type="ORF">OJ996_18330</name>
</gene>
<evidence type="ECO:0000313" key="2">
    <source>
        <dbReference type="EMBL" id="MCW1915550.1"/>
    </source>
</evidence>
<protein>
    <submittedName>
        <fullName evidence="2">Uncharacterized protein</fullName>
    </submittedName>
</protein>
<proteinExistence type="predicted"/>
<keyword evidence="3" id="KW-1185">Reference proteome</keyword>
<sequence length="163" mass="17755">MTLPRIAATILLSACAVLPLHASGKKGEETGISFHLQADQTDNEKMIFPQDTNGQRLVYKRVPELITKDVAGFAPFPSRDGEGYGAVLQLKSNAKNRWSAVTSTSVNRWVVARVNGRIVDAVMIDKQIDDGVVVIWKGIGDAEIAAFDQVVPRIGETKPRGKK</sequence>